<protein>
    <submittedName>
        <fullName evidence="1">Uncharacterized protein</fullName>
    </submittedName>
</protein>
<proteinExistence type="predicted"/>
<gene>
    <name evidence="1" type="ORF">OBE_04100</name>
</gene>
<reference evidence="1" key="1">
    <citation type="journal article" date="2013" name="Environ. Microbiol.">
        <title>Microbiota from the distal guts of lean and obese adolescents exhibit partial functional redundancy besides clear differences in community structure.</title>
        <authorList>
            <person name="Ferrer M."/>
            <person name="Ruiz A."/>
            <person name="Lanza F."/>
            <person name="Haange S.B."/>
            <person name="Oberbach A."/>
            <person name="Till H."/>
            <person name="Bargiela R."/>
            <person name="Campoy C."/>
            <person name="Segura M.T."/>
            <person name="Richter M."/>
            <person name="von Bergen M."/>
            <person name="Seifert J."/>
            <person name="Suarez A."/>
        </authorList>
    </citation>
    <scope>NUCLEOTIDE SEQUENCE</scope>
</reference>
<comment type="caution">
    <text evidence="1">The sequence shown here is derived from an EMBL/GenBank/DDBJ whole genome shotgun (WGS) entry which is preliminary data.</text>
</comment>
<organism evidence="1">
    <name type="scientific">human gut metagenome</name>
    <dbReference type="NCBI Taxonomy" id="408170"/>
    <lineage>
        <taxon>unclassified sequences</taxon>
        <taxon>metagenomes</taxon>
        <taxon>organismal metagenomes</taxon>
    </lineage>
</organism>
<sequence>MTVIIQKTKSVFDAWRNSSLYVREGDDAGHV</sequence>
<dbReference type="EMBL" id="AJWZ01002784">
    <property type="protein sequence ID" value="EKC70024.1"/>
    <property type="molecule type" value="Genomic_DNA"/>
</dbReference>
<accession>K1TR71</accession>
<evidence type="ECO:0000313" key="1">
    <source>
        <dbReference type="EMBL" id="EKC70024.1"/>
    </source>
</evidence>
<name>K1TR71_9ZZZZ</name>
<feature type="non-terminal residue" evidence="1">
    <location>
        <position position="31"/>
    </location>
</feature>
<dbReference type="AlphaFoldDB" id="K1TR71"/>